<evidence type="ECO:0000259" key="4">
    <source>
        <dbReference type="PROSITE" id="PS50887"/>
    </source>
</evidence>
<reference evidence="5" key="2">
    <citation type="submission" date="2020-09" db="EMBL/GenBank/DDBJ databases">
        <authorList>
            <person name="Sun Q."/>
            <person name="Zhou Y."/>
        </authorList>
    </citation>
    <scope>NUCLEOTIDE SEQUENCE</scope>
    <source>
        <strain evidence="5">CGMCC 1.10998</strain>
    </source>
</reference>
<dbReference type="CDD" id="cd01949">
    <property type="entry name" value="GGDEF"/>
    <property type="match status" value="1"/>
</dbReference>
<dbReference type="AlphaFoldDB" id="A0A916U974"/>
<evidence type="ECO:0000256" key="3">
    <source>
        <dbReference type="SAM" id="Phobius"/>
    </source>
</evidence>
<dbReference type="Gene3D" id="3.30.70.270">
    <property type="match status" value="1"/>
</dbReference>
<keyword evidence="3" id="KW-1133">Transmembrane helix</keyword>
<dbReference type="GO" id="GO:0043709">
    <property type="term" value="P:cell adhesion involved in single-species biofilm formation"/>
    <property type="evidence" value="ECO:0007669"/>
    <property type="project" value="TreeGrafter"/>
</dbReference>
<dbReference type="EC" id="2.7.7.65" evidence="1"/>
<feature type="transmembrane region" description="Helical" evidence="3">
    <location>
        <begin position="34"/>
        <end position="54"/>
    </location>
</feature>
<dbReference type="RefSeq" id="WP_188564772.1">
    <property type="nucleotide sequence ID" value="NZ_BMED01000001.1"/>
</dbReference>
<dbReference type="InterPro" id="IPR029787">
    <property type="entry name" value="Nucleotide_cyclase"/>
</dbReference>
<evidence type="ECO:0000256" key="2">
    <source>
        <dbReference type="ARBA" id="ARBA00034247"/>
    </source>
</evidence>
<dbReference type="NCBIfam" id="TIGR00254">
    <property type="entry name" value="GGDEF"/>
    <property type="match status" value="1"/>
</dbReference>
<reference evidence="5" key="1">
    <citation type="journal article" date="2014" name="Int. J. Syst. Evol. Microbiol.">
        <title>Complete genome sequence of Corynebacterium casei LMG S-19264T (=DSM 44701T), isolated from a smear-ripened cheese.</title>
        <authorList>
            <consortium name="US DOE Joint Genome Institute (JGI-PGF)"/>
            <person name="Walter F."/>
            <person name="Albersmeier A."/>
            <person name="Kalinowski J."/>
            <person name="Ruckert C."/>
        </authorList>
    </citation>
    <scope>NUCLEOTIDE SEQUENCE</scope>
    <source>
        <strain evidence="5">CGMCC 1.10998</strain>
    </source>
</reference>
<sequence>MTESSAINRLAIAPTLEADNYRAKRTCEDLYKRALIGPIFYLLGCALILAIAGYQRQWPLLSALPIVAFLLLWVLRYRHRAPVPGSPTEKYAHWKRRQWLLLHLGSMVWGAVPAIVGWLEGSPDSAVMVAVISTVAFGTAASQAFAMHPPQARITMLALMMPTAIVYVSPRLDLASTGITLFIYTFYLMANLKRSANEYAQQVETEIDLISSRAEVARVSLTDALTNLPNRLSYERAWAHTWHLAVRQRETLGLLVLDLDHFKQINDKYGHLGGDACLRHFADLLSLHVRRDSDIIARIGGEEFVVILPATTEDDASAMAEQLRTALMETPCRYEDAEISMTVSVGVGIVNLDADADPAATFSRVDLACYDAKGAGRNCVMAAKPILPARNLRQGHATLP</sequence>
<evidence type="ECO:0000313" key="6">
    <source>
        <dbReference type="Proteomes" id="UP000637423"/>
    </source>
</evidence>
<dbReference type="InterPro" id="IPR000160">
    <property type="entry name" value="GGDEF_dom"/>
</dbReference>
<feature type="transmembrane region" description="Helical" evidence="3">
    <location>
        <begin position="60"/>
        <end position="78"/>
    </location>
</feature>
<dbReference type="EMBL" id="BMED01000001">
    <property type="protein sequence ID" value="GGC64372.1"/>
    <property type="molecule type" value="Genomic_DNA"/>
</dbReference>
<dbReference type="GO" id="GO:0052621">
    <property type="term" value="F:diguanylate cyclase activity"/>
    <property type="evidence" value="ECO:0007669"/>
    <property type="project" value="UniProtKB-EC"/>
</dbReference>
<keyword evidence="3" id="KW-0472">Membrane</keyword>
<comment type="catalytic activity">
    <reaction evidence="2">
        <text>2 GTP = 3',3'-c-di-GMP + 2 diphosphate</text>
        <dbReference type="Rhea" id="RHEA:24898"/>
        <dbReference type="ChEBI" id="CHEBI:33019"/>
        <dbReference type="ChEBI" id="CHEBI:37565"/>
        <dbReference type="ChEBI" id="CHEBI:58805"/>
        <dbReference type="EC" id="2.7.7.65"/>
    </reaction>
</comment>
<dbReference type="SMART" id="SM00267">
    <property type="entry name" value="GGDEF"/>
    <property type="match status" value="1"/>
</dbReference>
<organism evidence="5 6">
    <name type="scientific">Undibacterium terreum</name>
    <dbReference type="NCBI Taxonomy" id="1224302"/>
    <lineage>
        <taxon>Bacteria</taxon>
        <taxon>Pseudomonadati</taxon>
        <taxon>Pseudomonadota</taxon>
        <taxon>Betaproteobacteria</taxon>
        <taxon>Burkholderiales</taxon>
        <taxon>Oxalobacteraceae</taxon>
        <taxon>Undibacterium</taxon>
    </lineage>
</organism>
<proteinExistence type="predicted"/>
<dbReference type="Pfam" id="PF00990">
    <property type="entry name" value="GGDEF"/>
    <property type="match status" value="1"/>
</dbReference>
<dbReference type="PANTHER" id="PTHR45138">
    <property type="entry name" value="REGULATORY COMPONENTS OF SENSORY TRANSDUCTION SYSTEM"/>
    <property type="match status" value="1"/>
</dbReference>
<feature type="transmembrane region" description="Helical" evidence="3">
    <location>
        <begin position="99"/>
        <end position="119"/>
    </location>
</feature>
<evidence type="ECO:0000256" key="1">
    <source>
        <dbReference type="ARBA" id="ARBA00012528"/>
    </source>
</evidence>
<gene>
    <name evidence="5" type="ORF">GCM10011396_09170</name>
</gene>
<protein>
    <recommendedName>
        <fullName evidence="1">diguanylate cyclase</fullName>
        <ecNumber evidence="1">2.7.7.65</ecNumber>
    </recommendedName>
</protein>
<dbReference type="GO" id="GO:1902201">
    <property type="term" value="P:negative regulation of bacterial-type flagellum-dependent cell motility"/>
    <property type="evidence" value="ECO:0007669"/>
    <property type="project" value="TreeGrafter"/>
</dbReference>
<dbReference type="PANTHER" id="PTHR45138:SF9">
    <property type="entry name" value="DIGUANYLATE CYCLASE DGCM-RELATED"/>
    <property type="match status" value="1"/>
</dbReference>
<feature type="domain" description="GGDEF" evidence="4">
    <location>
        <begin position="250"/>
        <end position="385"/>
    </location>
</feature>
<feature type="transmembrane region" description="Helical" evidence="3">
    <location>
        <begin position="174"/>
        <end position="192"/>
    </location>
</feature>
<dbReference type="GO" id="GO:0005886">
    <property type="term" value="C:plasma membrane"/>
    <property type="evidence" value="ECO:0007669"/>
    <property type="project" value="TreeGrafter"/>
</dbReference>
<dbReference type="PROSITE" id="PS50887">
    <property type="entry name" value="GGDEF"/>
    <property type="match status" value="1"/>
</dbReference>
<name>A0A916U974_9BURK</name>
<dbReference type="InterPro" id="IPR043128">
    <property type="entry name" value="Rev_trsase/Diguanyl_cyclase"/>
</dbReference>
<dbReference type="InterPro" id="IPR050469">
    <property type="entry name" value="Diguanylate_Cyclase"/>
</dbReference>
<keyword evidence="6" id="KW-1185">Reference proteome</keyword>
<accession>A0A916U974</accession>
<evidence type="ECO:0000313" key="5">
    <source>
        <dbReference type="EMBL" id="GGC64372.1"/>
    </source>
</evidence>
<feature type="transmembrane region" description="Helical" evidence="3">
    <location>
        <begin position="125"/>
        <end position="145"/>
    </location>
</feature>
<dbReference type="FunFam" id="3.30.70.270:FF:000001">
    <property type="entry name" value="Diguanylate cyclase domain protein"/>
    <property type="match status" value="1"/>
</dbReference>
<dbReference type="Proteomes" id="UP000637423">
    <property type="component" value="Unassembled WGS sequence"/>
</dbReference>
<keyword evidence="3" id="KW-0812">Transmembrane</keyword>
<dbReference type="SUPFAM" id="SSF55073">
    <property type="entry name" value="Nucleotide cyclase"/>
    <property type="match status" value="1"/>
</dbReference>
<comment type="caution">
    <text evidence="5">The sequence shown here is derived from an EMBL/GenBank/DDBJ whole genome shotgun (WGS) entry which is preliminary data.</text>
</comment>